<dbReference type="AlphaFoldDB" id="A0A0F9B745"/>
<accession>A0A0F9B745</accession>
<protein>
    <submittedName>
        <fullName evidence="1">Uncharacterized protein</fullName>
    </submittedName>
</protein>
<reference evidence="1" key="1">
    <citation type="journal article" date="2015" name="Nature">
        <title>Complex archaea that bridge the gap between prokaryotes and eukaryotes.</title>
        <authorList>
            <person name="Spang A."/>
            <person name="Saw J.H."/>
            <person name="Jorgensen S.L."/>
            <person name="Zaremba-Niedzwiedzka K."/>
            <person name="Martijn J."/>
            <person name="Lind A.E."/>
            <person name="van Eijk R."/>
            <person name="Schleper C."/>
            <person name="Guy L."/>
            <person name="Ettema T.J."/>
        </authorList>
    </citation>
    <scope>NUCLEOTIDE SEQUENCE</scope>
</reference>
<gene>
    <name evidence="1" type="ORF">LCGC14_2824430</name>
</gene>
<proteinExistence type="predicted"/>
<sequence length="38" mass="4252">WDLKGISVDAFERGCHKRTMDGAVTPLEVVEYIKSQGD</sequence>
<feature type="non-terminal residue" evidence="1">
    <location>
        <position position="1"/>
    </location>
</feature>
<dbReference type="EMBL" id="LAZR01053625">
    <property type="protein sequence ID" value="KKK80341.1"/>
    <property type="molecule type" value="Genomic_DNA"/>
</dbReference>
<organism evidence="1">
    <name type="scientific">marine sediment metagenome</name>
    <dbReference type="NCBI Taxonomy" id="412755"/>
    <lineage>
        <taxon>unclassified sequences</taxon>
        <taxon>metagenomes</taxon>
        <taxon>ecological metagenomes</taxon>
    </lineage>
</organism>
<name>A0A0F9B745_9ZZZZ</name>
<comment type="caution">
    <text evidence="1">The sequence shown here is derived from an EMBL/GenBank/DDBJ whole genome shotgun (WGS) entry which is preliminary data.</text>
</comment>
<evidence type="ECO:0000313" key="1">
    <source>
        <dbReference type="EMBL" id="KKK80341.1"/>
    </source>
</evidence>